<dbReference type="Pfam" id="PF00425">
    <property type="entry name" value="Chorismate_bind"/>
    <property type="match status" value="1"/>
</dbReference>
<keyword evidence="12 15" id="KW-0456">Lyase</keyword>
<sequence length="495" mass="55014">MTPEQFRELAAAGHNRIPVYREVLADLDTPLSTYLKLASGPYSYLFESVQGGEKWGRYSIIGLPSHEVLKVFGHQIEVSRNGEVVEQTHAEDPLDFVDDYQKRFKAPDLPELPRFNGGLVGYFGYDTVRYIEKRLGDSCPPDKIGTPDILLMVSNEIVVFDNLRGKLHLIVHVDPSGCGSYEQAQTRLDELERQLHRQTANAPRTPAHLSGKVVDEGDFISGFSQEKFEAAVDKIKGYVLDGDVMQTVISQRMSIPFEAPPLNLYRSLRVLNPSPYMYFLNLDDFHIVGSSPEILARVEDKEVTVRPIAGTRKRGATDAEDRALEKELLADPKEIAEHLMLIDLGRNDAGRVSETGTVKLTDKMIVERYSHVMHIVSNVTGRLKDGTSCLDVLRATLPAGTLSGAPKIRAMEIIDELEPVKRGIYGGAVGYLSFNGNMDTAIAIRTAVIKDKTLHIQAGAGVVADSIPRLEWKETMNKGRAIFKAVAMTHNDYDH</sequence>
<dbReference type="PANTHER" id="PTHR11236:SF48">
    <property type="entry name" value="ISOCHORISMATE SYNTHASE MENF"/>
    <property type="match status" value="1"/>
</dbReference>
<evidence type="ECO:0000256" key="12">
    <source>
        <dbReference type="ARBA" id="ARBA00023239"/>
    </source>
</evidence>
<dbReference type="InterPro" id="IPR015890">
    <property type="entry name" value="Chorismate_C"/>
</dbReference>
<evidence type="ECO:0000313" key="19">
    <source>
        <dbReference type="Proteomes" id="UP000664344"/>
    </source>
</evidence>
<evidence type="ECO:0000256" key="8">
    <source>
        <dbReference type="ARBA" id="ARBA00022723"/>
    </source>
</evidence>
<comment type="pathway">
    <text evidence="2 15">Amino-acid biosynthesis; L-tryptophan biosynthesis; L-tryptophan from chorismate: step 1/5.</text>
</comment>
<dbReference type="NCBIfam" id="TIGR00564">
    <property type="entry name" value="trpE_most"/>
    <property type="match status" value="1"/>
</dbReference>
<evidence type="ECO:0000256" key="15">
    <source>
        <dbReference type="RuleBase" id="RU364045"/>
    </source>
</evidence>
<keyword evidence="19" id="KW-1185">Reference proteome</keyword>
<dbReference type="InterPro" id="IPR005256">
    <property type="entry name" value="Anth_synth_I_PabB"/>
</dbReference>
<evidence type="ECO:0000313" key="18">
    <source>
        <dbReference type="EMBL" id="MBN7770307.1"/>
    </source>
</evidence>
<evidence type="ECO:0000256" key="4">
    <source>
        <dbReference type="ARBA" id="ARBA00011575"/>
    </source>
</evidence>
<gene>
    <name evidence="15" type="primary">trpE</name>
    <name evidence="18" type="ORF">JYP53_10395</name>
</gene>
<keyword evidence="7 15" id="KW-0028">Amino-acid biosynthesis</keyword>
<keyword evidence="10 15" id="KW-0460">Magnesium</keyword>
<dbReference type="Proteomes" id="UP000664344">
    <property type="component" value="Unassembled WGS sequence"/>
</dbReference>
<evidence type="ECO:0000256" key="9">
    <source>
        <dbReference type="ARBA" id="ARBA00022822"/>
    </source>
</evidence>
<dbReference type="Gene3D" id="3.60.120.10">
    <property type="entry name" value="Anthranilate synthase"/>
    <property type="match status" value="1"/>
</dbReference>
<reference evidence="18 19" key="1">
    <citation type="submission" date="2021-02" db="EMBL/GenBank/DDBJ databases">
        <title>PHA producing bacteria isolated from coastal sediment in Guangdong, Shenzhen.</title>
        <authorList>
            <person name="Zheng W."/>
            <person name="Yu S."/>
            <person name="Huang Y."/>
        </authorList>
    </citation>
    <scope>NUCLEOTIDE SEQUENCE [LARGE SCALE GENOMIC DNA]</scope>
    <source>
        <strain evidence="18 19">TN21-5</strain>
    </source>
</reference>
<evidence type="ECO:0000256" key="1">
    <source>
        <dbReference type="ARBA" id="ARBA00001946"/>
    </source>
</evidence>
<organism evidence="18 19">
    <name type="scientific">Marinobacter daepoensis</name>
    <dbReference type="NCBI Taxonomy" id="262077"/>
    <lineage>
        <taxon>Bacteria</taxon>
        <taxon>Pseudomonadati</taxon>
        <taxon>Pseudomonadota</taxon>
        <taxon>Gammaproteobacteria</taxon>
        <taxon>Pseudomonadales</taxon>
        <taxon>Marinobacteraceae</taxon>
        <taxon>Marinobacter</taxon>
    </lineage>
</organism>
<comment type="function">
    <text evidence="13 15">Part of a heterotetrameric complex that catalyzes the two-step biosynthesis of anthranilate, an intermediate in the biosynthesis of L-tryptophan. In the first step, the glutamine-binding beta subunit (TrpG) of anthranilate synthase (AS) provides the glutamine amidotransferase activity which generates ammonia as a substrate that, along with chorismate, is used in the second step, catalyzed by the large alpha subunit of AS (TrpE) to produce anthranilate. In the absence of TrpG, TrpE can synthesize anthranilate directly from chorismate and high concentrations of ammonia.</text>
</comment>
<dbReference type="EC" id="4.1.3.27" evidence="5 15"/>
<evidence type="ECO:0000256" key="13">
    <source>
        <dbReference type="ARBA" id="ARBA00025634"/>
    </source>
</evidence>
<comment type="caution">
    <text evidence="18">The sequence shown here is derived from an EMBL/GenBank/DDBJ whole genome shotgun (WGS) entry which is preliminary data.</text>
</comment>
<dbReference type="Pfam" id="PF04715">
    <property type="entry name" value="Anth_synt_I_N"/>
    <property type="match status" value="1"/>
</dbReference>
<proteinExistence type="inferred from homology"/>
<dbReference type="InterPro" id="IPR005801">
    <property type="entry name" value="ADC_synthase"/>
</dbReference>
<dbReference type="EMBL" id="JAFKDB010000015">
    <property type="protein sequence ID" value="MBN7770307.1"/>
    <property type="molecule type" value="Genomic_DNA"/>
</dbReference>
<evidence type="ECO:0000259" key="16">
    <source>
        <dbReference type="Pfam" id="PF00425"/>
    </source>
</evidence>
<evidence type="ECO:0000256" key="5">
    <source>
        <dbReference type="ARBA" id="ARBA00012266"/>
    </source>
</evidence>
<evidence type="ECO:0000259" key="17">
    <source>
        <dbReference type="Pfam" id="PF04715"/>
    </source>
</evidence>
<keyword evidence="8 15" id="KW-0479">Metal-binding</keyword>
<dbReference type="PRINTS" id="PR00095">
    <property type="entry name" value="ANTSNTHASEI"/>
</dbReference>
<evidence type="ECO:0000256" key="10">
    <source>
        <dbReference type="ARBA" id="ARBA00022842"/>
    </source>
</evidence>
<accession>A0ABS3BHV1</accession>
<evidence type="ECO:0000256" key="2">
    <source>
        <dbReference type="ARBA" id="ARBA00004873"/>
    </source>
</evidence>
<dbReference type="GO" id="GO:0004049">
    <property type="term" value="F:anthranilate synthase activity"/>
    <property type="evidence" value="ECO:0007669"/>
    <property type="project" value="UniProtKB-EC"/>
</dbReference>
<comment type="similarity">
    <text evidence="3 15">Belongs to the anthranilate synthase component I family.</text>
</comment>
<evidence type="ECO:0000256" key="3">
    <source>
        <dbReference type="ARBA" id="ARBA00009562"/>
    </source>
</evidence>
<dbReference type="RefSeq" id="WP_206557541.1">
    <property type="nucleotide sequence ID" value="NZ_JAFKDB010000015.1"/>
</dbReference>
<comment type="cofactor">
    <cofactor evidence="1 15">
        <name>Mg(2+)</name>
        <dbReference type="ChEBI" id="CHEBI:18420"/>
    </cofactor>
</comment>
<evidence type="ECO:0000256" key="6">
    <source>
        <dbReference type="ARBA" id="ARBA00020653"/>
    </source>
</evidence>
<comment type="catalytic activity">
    <reaction evidence="14 15">
        <text>chorismate + L-glutamine = anthranilate + pyruvate + L-glutamate + H(+)</text>
        <dbReference type="Rhea" id="RHEA:21732"/>
        <dbReference type="ChEBI" id="CHEBI:15361"/>
        <dbReference type="ChEBI" id="CHEBI:15378"/>
        <dbReference type="ChEBI" id="CHEBI:16567"/>
        <dbReference type="ChEBI" id="CHEBI:29748"/>
        <dbReference type="ChEBI" id="CHEBI:29985"/>
        <dbReference type="ChEBI" id="CHEBI:58359"/>
        <dbReference type="EC" id="4.1.3.27"/>
    </reaction>
</comment>
<dbReference type="SUPFAM" id="SSF56322">
    <property type="entry name" value="ADC synthase"/>
    <property type="match status" value="1"/>
</dbReference>
<evidence type="ECO:0000256" key="7">
    <source>
        <dbReference type="ARBA" id="ARBA00022605"/>
    </source>
</evidence>
<comment type="subunit">
    <text evidence="4 15">Heterotetramer consisting of two non-identical subunits: a beta subunit (TrpG) and a large alpha subunit (TrpE).</text>
</comment>
<evidence type="ECO:0000256" key="14">
    <source>
        <dbReference type="ARBA" id="ARBA00047683"/>
    </source>
</evidence>
<dbReference type="InterPro" id="IPR006805">
    <property type="entry name" value="Anth_synth_I_N"/>
</dbReference>
<evidence type="ECO:0000256" key="11">
    <source>
        <dbReference type="ARBA" id="ARBA00023141"/>
    </source>
</evidence>
<feature type="domain" description="Chorismate-utilising enzyme C-terminal" evidence="16">
    <location>
        <begin position="225"/>
        <end position="478"/>
    </location>
</feature>
<dbReference type="InterPro" id="IPR019999">
    <property type="entry name" value="Anth_synth_I-like"/>
</dbReference>
<keyword evidence="9 15" id="KW-0822">Tryptophan biosynthesis</keyword>
<name>A0ABS3BHV1_9GAMM</name>
<dbReference type="PANTHER" id="PTHR11236">
    <property type="entry name" value="AMINOBENZOATE/ANTHRANILATE SYNTHASE"/>
    <property type="match status" value="1"/>
</dbReference>
<feature type="domain" description="Anthranilate synthase component I N-terminal" evidence="17">
    <location>
        <begin position="26"/>
        <end position="169"/>
    </location>
</feature>
<protein>
    <recommendedName>
        <fullName evidence="6 15">Anthranilate synthase component 1</fullName>
        <ecNumber evidence="5 15">4.1.3.27</ecNumber>
    </recommendedName>
</protein>
<keyword evidence="11 15" id="KW-0057">Aromatic amino acid biosynthesis</keyword>